<dbReference type="FunFam" id="2.40.50.140:FF:000062">
    <property type="entry name" value="DNA ligase"/>
    <property type="match status" value="1"/>
</dbReference>
<comment type="subcellular location">
    <subcellularLocation>
        <location evidence="3">Nucleus</location>
    </subcellularLocation>
</comment>
<dbReference type="GO" id="GO:0003993">
    <property type="term" value="F:acid phosphatase activity"/>
    <property type="evidence" value="ECO:0007669"/>
    <property type="project" value="UniProtKB-EC"/>
</dbReference>
<keyword evidence="14" id="KW-0408">Iron</keyword>
<dbReference type="GO" id="GO:0006273">
    <property type="term" value="P:lagging strand elongation"/>
    <property type="evidence" value="ECO:0007669"/>
    <property type="project" value="TreeGrafter"/>
</dbReference>
<dbReference type="InterPro" id="IPR012309">
    <property type="entry name" value="DNA_ligase_ATP-dep_C"/>
</dbReference>
<comment type="caution">
    <text evidence="26">The sequence shown here is derived from an EMBL/GenBank/DDBJ whole genome shotgun (WGS) entry which is preliminary data.</text>
</comment>
<dbReference type="FunFam" id="3.30.470.30:FF:000016">
    <property type="entry name" value="DNA ligase"/>
    <property type="match status" value="1"/>
</dbReference>
<dbReference type="GO" id="GO:0003910">
    <property type="term" value="F:DNA ligase (ATP) activity"/>
    <property type="evidence" value="ECO:0007669"/>
    <property type="project" value="UniProtKB-EC"/>
</dbReference>
<dbReference type="EC" id="6.5.1.1" evidence="21"/>
<evidence type="ECO:0000256" key="2">
    <source>
        <dbReference type="ARBA" id="ARBA00001962"/>
    </source>
</evidence>
<keyword evidence="12" id="KW-0862">Zinc</keyword>
<evidence type="ECO:0000256" key="20">
    <source>
        <dbReference type="ARBA" id="ARBA00034003"/>
    </source>
</evidence>
<dbReference type="Pfam" id="PF04675">
    <property type="entry name" value="DNA_ligase_A_N"/>
    <property type="match status" value="1"/>
</dbReference>
<dbReference type="InterPro" id="IPR050191">
    <property type="entry name" value="ATP-dep_DNA_ligase"/>
</dbReference>
<dbReference type="Gene3D" id="3.30.1490.70">
    <property type="match status" value="1"/>
</dbReference>
<feature type="region of interest" description="Disordered" evidence="24">
    <location>
        <begin position="63"/>
        <end position="144"/>
    </location>
</feature>
<dbReference type="Pfam" id="PF00149">
    <property type="entry name" value="Metallophos"/>
    <property type="match status" value="1"/>
</dbReference>
<reference evidence="27" key="1">
    <citation type="journal article" date="2017" name="Plant J.">
        <title>The pomegranate (Punica granatum L.) genome and the genomics of punicalagin biosynthesis.</title>
        <authorList>
            <person name="Qin G."/>
            <person name="Xu C."/>
            <person name="Ming R."/>
            <person name="Tang H."/>
            <person name="Guyot R."/>
            <person name="Kramer E.M."/>
            <person name="Hu Y."/>
            <person name="Yi X."/>
            <person name="Qi Y."/>
            <person name="Xu X."/>
            <person name="Gao Z."/>
            <person name="Pan H."/>
            <person name="Jian J."/>
            <person name="Tian Y."/>
            <person name="Yue Z."/>
            <person name="Xu Y."/>
        </authorList>
    </citation>
    <scope>NUCLEOTIDE SEQUENCE [LARGE SCALE GENOMIC DNA]</scope>
    <source>
        <strain evidence="27">cv. Dabenzi</strain>
    </source>
</reference>
<evidence type="ECO:0000313" key="26">
    <source>
        <dbReference type="EMBL" id="OWM68927.1"/>
    </source>
</evidence>
<evidence type="ECO:0000256" key="4">
    <source>
        <dbReference type="ARBA" id="ARBA00007572"/>
    </source>
</evidence>
<dbReference type="PROSITE" id="PS00697">
    <property type="entry name" value="DNA_LIGASE_A1"/>
    <property type="match status" value="1"/>
</dbReference>
<gene>
    <name evidence="26" type="ORF">CDL15_Pgr025114</name>
</gene>
<evidence type="ECO:0000256" key="22">
    <source>
        <dbReference type="RuleBase" id="RU004196"/>
    </source>
</evidence>
<feature type="compositionally biased region" description="Basic and acidic residues" evidence="24">
    <location>
        <begin position="119"/>
        <end position="131"/>
    </location>
</feature>
<evidence type="ECO:0000256" key="8">
    <source>
        <dbReference type="ARBA" id="ARBA00022705"/>
    </source>
</evidence>
<evidence type="ECO:0000256" key="13">
    <source>
        <dbReference type="ARBA" id="ARBA00022840"/>
    </source>
</evidence>
<keyword evidence="16" id="KW-0325">Glycoprotein</keyword>
<dbReference type="SUPFAM" id="SSF50249">
    <property type="entry name" value="Nucleic acid-binding proteins"/>
    <property type="match status" value="1"/>
</dbReference>
<dbReference type="InterPro" id="IPR004843">
    <property type="entry name" value="Calcineurin-like_PHP"/>
</dbReference>
<keyword evidence="7" id="KW-0132">Cell division</keyword>
<comment type="cofactor">
    <cofactor evidence="2">
        <name>Fe cation</name>
        <dbReference type="ChEBI" id="CHEBI:24875"/>
    </cofactor>
</comment>
<protein>
    <recommendedName>
        <fullName evidence="21 23">Multifunctional fusion protein</fullName>
    </recommendedName>
    <domain>
        <recommendedName>
            <fullName evidence="21">DNA ligase</fullName>
            <ecNumber evidence="21">6.5.1.1</ecNumber>
        </recommendedName>
    </domain>
    <domain>
        <recommendedName>
            <fullName evidence="23">Purple acid phosphatase</fullName>
            <ecNumber evidence="23">3.1.3.2</ecNumber>
        </recommendedName>
    </domain>
</protein>
<dbReference type="InterPro" id="IPR015914">
    <property type="entry name" value="PAPs_N"/>
</dbReference>
<dbReference type="PANTHER" id="PTHR45674:SF4">
    <property type="entry name" value="DNA LIGASE 1"/>
    <property type="match status" value="1"/>
</dbReference>
<evidence type="ECO:0000256" key="11">
    <source>
        <dbReference type="ARBA" id="ARBA00022763"/>
    </source>
</evidence>
<evidence type="ECO:0000313" key="27">
    <source>
        <dbReference type="Proteomes" id="UP000197138"/>
    </source>
</evidence>
<keyword evidence="6 21" id="KW-0436">Ligase</keyword>
<dbReference type="InterPro" id="IPR012340">
    <property type="entry name" value="NA-bd_OB-fold"/>
</dbReference>
<dbReference type="GO" id="GO:0005739">
    <property type="term" value="C:mitochondrion"/>
    <property type="evidence" value="ECO:0007669"/>
    <property type="project" value="TreeGrafter"/>
</dbReference>
<dbReference type="PROSITE" id="PS00333">
    <property type="entry name" value="DNA_LIGASE_A2"/>
    <property type="match status" value="1"/>
</dbReference>
<evidence type="ECO:0000256" key="16">
    <source>
        <dbReference type="ARBA" id="ARBA00023180"/>
    </source>
</evidence>
<evidence type="ECO:0000256" key="21">
    <source>
        <dbReference type="RuleBase" id="RU000617"/>
    </source>
</evidence>
<evidence type="ECO:0000256" key="1">
    <source>
        <dbReference type="ARBA" id="ARBA00001947"/>
    </source>
</evidence>
<evidence type="ECO:0000256" key="3">
    <source>
        <dbReference type="ARBA" id="ARBA00004123"/>
    </source>
</evidence>
<keyword evidence="18" id="KW-0539">Nucleus</keyword>
<comment type="catalytic activity">
    <reaction evidence="23">
        <text>a phosphate monoester + H2O = an alcohol + phosphate</text>
        <dbReference type="Rhea" id="RHEA:15017"/>
        <dbReference type="ChEBI" id="CHEBI:15377"/>
        <dbReference type="ChEBI" id="CHEBI:30879"/>
        <dbReference type="ChEBI" id="CHEBI:43474"/>
        <dbReference type="ChEBI" id="CHEBI:67140"/>
        <dbReference type="EC" id="3.1.3.2"/>
    </reaction>
</comment>
<keyword evidence="9" id="KW-0732">Signal</keyword>
<comment type="similarity">
    <text evidence="5 23">Belongs to the metallophosphoesterase superfamily. Purple acid phosphatase family.</text>
</comment>
<keyword evidence="23" id="KW-0378">Hydrolase</keyword>
<dbReference type="InterPro" id="IPR000977">
    <property type="entry name" value="DNA_ligase_ATP-dep"/>
</dbReference>
<dbReference type="GO" id="GO:0071897">
    <property type="term" value="P:DNA biosynthetic process"/>
    <property type="evidence" value="ECO:0007669"/>
    <property type="project" value="InterPro"/>
</dbReference>
<dbReference type="EC" id="3.1.3.2" evidence="23"/>
<dbReference type="Pfam" id="PF16656">
    <property type="entry name" value="Pur_ac_phosph_N"/>
    <property type="match status" value="1"/>
</dbReference>
<dbReference type="SUPFAM" id="SSF56300">
    <property type="entry name" value="Metallo-dependent phosphatases"/>
    <property type="match status" value="1"/>
</dbReference>
<dbReference type="InterPro" id="IPR012310">
    <property type="entry name" value="DNA_ligase_ATP-dep_cent"/>
</dbReference>
<dbReference type="InterPro" id="IPR036599">
    <property type="entry name" value="DNA_ligase_N_sf"/>
</dbReference>
<keyword evidence="17 21" id="KW-0234">DNA repair</keyword>
<dbReference type="Gene3D" id="2.60.40.380">
    <property type="entry name" value="Purple acid phosphatase-like, N-terminal"/>
    <property type="match status" value="1"/>
</dbReference>
<dbReference type="NCBIfam" id="TIGR00574">
    <property type="entry name" value="dnl1"/>
    <property type="match status" value="1"/>
</dbReference>
<evidence type="ECO:0000256" key="10">
    <source>
        <dbReference type="ARBA" id="ARBA00022741"/>
    </source>
</evidence>
<dbReference type="InterPro" id="IPR016059">
    <property type="entry name" value="DNA_ligase_ATP-dep_CS"/>
</dbReference>
<dbReference type="GO" id="GO:0005634">
    <property type="term" value="C:nucleus"/>
    <property type="evidence" value="ECO:0007669"/>
    <property type="project" value="UniProtKB-SubCell"/>
</dbReference>
<dbReference type="Gene3D" id="3.60.21.10">
    <property type="match status" value="1"/>
</dbReference>
<evidence type="ECO:0000256" key="23">
    <source>
        <dbReference type="RuleBase" id="RU361203"/>
    </source>
</evidence>
<evidence type="ECO:0000256" key="19">
    <source>
        <dbReference type="ARBA" id="ARBA00023306"/>
    </source>
</evidence>
<feature type="domain" description="ATP-dependent DNA ligase family profile" evidence="25">
    <location>
        <begin position="527"/>
        <end position="663"/>
    </location>
</feature>
<evidence type="ECO:0000256" key="7">
    <source>
        <dbReference type="ARBA" id="ARBA00022618"/>
    </source>
</evidence>
<dbReference type="InterPro" id="IPR041792">
    <property type="entry name" value="MPP_PAP"/>
</dbReference>
<dbReference type="GO" id="GO:0005524">
    <property type="term" value="F:ATP binding"/>
    <property type="evidence" value="ECO:0007669"/>
    <property type="project" value="UniProtKB-KW"/>
</dbReference>
<evidence type="ECO:0000256" key="9">
    <source>
        <dbReference type="ARBA" id="ARBA00022729"/>
    </source>
</evidence>
<organism evidence="26 27">
    <name type="scientific">Punica granatum</name>
    <name type="common">Pomegranate</name>
    <dbReference type="NCBI Taxonomy" id="22663"/>
    <lineage>
        <taxon>Eukaryota</taxon>
        <taxon>Viridiplantae</taxon>
        <taxon>Streptophyta</taxon>
        <taxon>Embryophyta</taxon>
        <taxon>Tracheophyta</taxon>
        <taxon>Spermatophyta</taxon>
        <taxon>Magnoliopsida</taxon>
        <taxon>eudicotyledons</taxon>
        <taxon>Gunneridae</taxon>
        <taxon>Pentapetalae</taxon>
        <taxon>rosids</taxon>
        <taxon>malvids</taxon>
        <taxon>Myrtales</taxon>
        <taxon>Lythraceae</taxon>
        <taxon>Punica</taxon>
    </lineage>
</organism>
<keyword evidence="13 21" id="KW-0067">ATP-binding</keyword>
<dbReference type="AlphaFoldDB" id="A0A218W7R9"/>
<keyword evidence="10 21" id="KW-0547">Nucleotide-binding</keyword>
<comment type="similarity">
    <text evidence="4 22">Belongs to the ATP-dependent DNA ligase family.</text>
</comment>
<dbReference type="CDD" id="cd07969">
    <property type="entry name" value="OBF_DNA_ligase_I"/>
    <property type="match status" value="1"/>
</dbReference>
<dbReference type="InterPro" id="IPR029052">
    <property type="entry name" value="Metallo-depent_PP-like"/>
</dbReference>
<dbReference type="GO" id="GO:0003677">
    <property type="term" value="F:DNA binding"/>
    <property type="evidence" value="ECO:0007669"/>
    <property type="project" value="InterPro"/>
</dbReference>
<evidence type="ECO:0000256" key="12">
    <source>
        <dbReference type="ARBA" id="ARBA00022833"/>
    </source>
</evidence>
<dbReference type="InterPro" id="IPR012308">
    <property type="entry name" value="DNA_ligase_ATP-dep_N"/>
</dbReference>
<dbReference type="FunFam" id="1.10.3260.10:FF:000001">
    <property type="entry name" value="DNA ligase"/>
    <property type="match status" value="1"/>
</dbReference>
<dbReference type="Proteomes" id="UP000197138">
    <property type="component" value="Unassembled WGS sequence"/>
</dbReference>
<name>A0A218W7R9_PUNGR</name>
<dbReference type="Pfam" id="PF04679">
    <property type="entry name" value="DNA_ligase_A_C"/>
    <property type="match status" value="1"/>
</dbReference>
<dbReference type="Pfam" id="PF14008">
    <property type="entry name" value="Metallophos_C"/>
    <property type="match status" value="1"/>
</dbReference>
<keyword evidence="8" id="KW-0235">DNA replication</keyword>
<dbReference type="SUPFAM" id="SSF49363">
    <property type="entry name" value="Purple acid phosphatase, N-terminal domain"/>
    <property type="match status" value="1"/>
</dbReference>
<dbReference type="Gene3D" id="2.40.50.140">
    <property type="entry name" value="Nucleic acid-binding proteins"/>
    <property type="match status" value="1"/>
</dbReference>
<dbReference type="GO" id="GO:0051301">
    <property type="term" value="P:cell division"/>
    <property type="evidence" value="ECO:0007669"/>
    <property type="project" value="UniProtKB-KW"/>
</dbReference>
<dbReference type="SUPFAM" id="SSF56091">
    <property type="entry name" value="DNA ligase/mRNA capping enzyme, catalytic domain"/>
    <property type="match status" value="1"/>
</dbReference>
<dbReference type="GO" id="GO:0006310">
    <property type="term" value="P:DNA recombination"/>
    <property type="evidence" value="ECO:0007669"/>
    <property type="project" value="UniProtKB-KW"/>
</dbReference>
<dbReference type="Pfam" id="PF01068">
    <property type="entry name" value="DNA_ligase_A_M"/>
    <property type="match status" value="1"/>
</dbReference>
<comment type="cofactor">
    <cofactor evidence="1">
        <name>Zn(2+)</name>
        <dbReference type="ChEBI" id="CHEBI:29105"/>
    </cofactor>
</comment>
<keyword evidence="15 21" id="KW-0233">DNA recombination</keyword>
<evidence type="ECO:0000256" key="14">
    <source>
        <dbReference type="ARBA" id="ARBA00023004"/>
    </source>
</evidence>
<evidence type="ECO:0000256" key="18">
    <source>
        <dbReference type="ARBA" id="ARBA00023242"/>
    </source>
</evidence>
<dbReference type="Gene3D" id="3.30.470.30">
    <property type="entry name" value="DNA ligase/mRNA capping enzyme"/>
    <property type="match status" value="1"/>
</dbReference>
<feature type="compositionally biased region" description="Pro residues" evidence="24">
    <location>
        <begin position="91"/>
        <end position="107"/>
    </location>
</feature>
<dbReference type="EMBL" id="MTKT01004939">
    <property type="protein sequence ID" value="OWM68927.1"/>
    <property type="molecule type" value="Genomic_DNA"/>
</dbReference>
<dbReference type="PROSITE" id="PS50160">
    <property type="entry name" value="DNA_LIGASE_A3"/>
    <property type="match status" value="1"/>
</dbReference>
<evidence type="ECO:0000256" key="5">
    <source>
        <dbReference type="ARBA" id="ARBA00008723"/>
    </source>
</evidence>
<dbReference type="PANTHER" id="PTHR45674">
    <property type="entry name" value="DNA LIGASE 1/3 FAMILY MEMBER"/>
    <property type="match status" value="1"/>
</dbReference>
<keyword evidence="19" id="KW-0131">Cell cycle</keyword>
<dbReference type="SUPFAM" id="SSF117018">
    <property type="entry name" value="ATP-dependent DNA ligase DNA-binding domain"/>
    <property type="match status" value="1"/>
</dbReference>
<evidence type="ECO:0000259" key="25">
    <source>
        <dbReference type="PROSITE" id="PS50160"/>
    </source>
</evidence>
<dbReference type="GO" id="GO:0046872">
    <property type="term" value="F:metal ion binding"/>
    <property type="evidence" value="ECO:0007669"/>
    <property type="project" value="InterPro"/>
</dbReference>
<dbReference type="InterPro" id="IPR008963">
    <property type="entry name" value="Purple_acid_Pase-like_N"/>
</dbReference>
<dbReference type="Gene3D" id="1.10.3260.10">
    <property type="entry name" value="DNA ligase, ATP-dependent, N-terminal domain"/>
    <property type="match status" value="1"/>
</dbReference>
<proteinExistence type="inferred from homology"/>
<comment type="catalytic activity">
    <reaction evidence="20 21">
        <text>ATP + (deoxyribonucleotide)n-3'-hydroxyl + 5'-phospho-(deoxyribonucleotide)m = (deoxyribonucleotide)n+m + AMP + diphosphate.</text>
        <dbReference type="EC" id="6.5.1.1"/>
    </reaction>
</comment>
<evidence type="ECO:0000256" key="24">
    <source>
        <dbReference type="SAM" id="MobiDB-lite"/>
    </source>
</evidence>
<sequence length="1150" mass="128634">MVLLLLRSCYAQCHTILFSPHFKSLSRTSKPFSLSLVHFSPKRIPNMSSKPSAFDRLMSGARAVAAAKKNKPPPPPSPKKRKTPDSTTPQNPNPAPSPNDVPEPPAPGTKQQELNSSSEVKKSKLVEDNGGIKKRPSSSSSSASERLAELKCKIPLLKKKAAEFDSKKVACWGEGERVPFIFLCLAFDLISNETGRIVITDIVCNALRTVMNTTPDDLLAIVYLLANRIGPAHEGLELGIGDASIIKALAEACGRTEVQIKKQYKELGDLGLVAKASRSSQSMMRKPDPLTVAKVFDTFRLIAKESGQNSQEKKKNHIKGLLVAATDCEPQYLIRLLQTKLRIGLAEQTLLAALGQAAVYAEKHSKPPSDIQSPLEEAAKIVKQVYSVLPVYDKIVPALLSDGVWNLRKTCTFTLGVPVGPMLAKPTKGVSEILSKFQNTVYTCEYKYDGERAQIHYMENGMVEIYSRNAERNTAKFPDVVAAIPRLKKDCVKSFVLDCELVAYDRDRKKILPFQTLITRARKNVVMSEIKVDVCIYAFDMLYLNGKPLIQEELKVRREHLYESFEEEPGYFQFATAITSNDIEEIQTFLEAAVNASCEGLIVKTLDRDATYEPSKRSLNWLKLKKDYMDTIGDSVDLVPIAAFHGRGKRTGVYGAFLLACYDGDKEEFQSICKIGTGFSEAMLEERSASLRSKVIPKPKPYFRYSDTLNPDVWFEPTEVWEVKAADLTISPVHRAAVGIADADKGISLRFPRLLRVREDKAPEQATSSEQVHISVVGVDKMRVSWITKDEARATVEYGTSAGVYDSSVTGTTSSYKYVLYKSGQIHEAVIGPLKPDTVYYYRCSSDPSREFNLKTPPAQFPIKFAVIGDFGQTDWTKSTLQHISRSDYDMLLLPGDLSYADFYQPLWDSFGRLVEPLASQRPWMVTQGNHEIEKIPVVHSKSFTSYNARWRMPFEESGSTSNLYYSFDVAGVHVIMLGSYTDFGPDSDQYRWLQEDLGKVDRARTPWVVVLIHAPWYNTNTAHQGEKESVDMKAAMEDLLYQARVDIVFAGHVHAYERFTRVYDGKADDCGPVHITIGDGGNREGLATKYRDPAENISIFREASFGYGQFEVVNETHAQWTWHRNDNDESVVADSVWLTSLSSNPICKH</sequence>
<dbReference type="GO" id="GO:0006281">
    <property type="term" value="P:DNA repair"/>
    <property type="evidence" value="ECO:0007669"/>
    <property type="project" value="UniProtKB-KW"/>
</dbReference>
<keyword evidence="11 21" id="KW-0227">DNA damage</keyword>
<dbReference type="CDD" id="cd00839">
    <property type="entry name" value="MPP_PAPs"/>
    <property type="match status" value="1"/>
</dbReference>
<evidence type="ECO:0000256" key="6">
    <source>
        <dbReference type="ARBA" id="ARBA00022598"/>
    </source>
</evidence>
<dbReference type="CDD" id="cd07900">
    <property type="entry name" value="Adenylation_DNA_ligase_I_Euk"/>
    <property type="match status" value="1"/>
</dbReference>
<evidence type="ECO:0000256" key="15">
    <source>
        <dbReference type="ARBA" id="ARBA00023172"/>
    </source>
</evidence>
<accession>A0A218W7R9</accession>
<evidence type="ECO:0000256" key="17">
    <source>
        <dbReference type="ARBA" id="ARBA00023204"/>
    </source>
</evidence>
<dbReference type="InterPro" id="IPR025733">
    <property type="entry name" value="PAPs_C"/>
</dbReference>